<dbReference type="Gene3D" id="3.40.630.30">
    <property type="match status" value="1"/>
</dbReference>
<protein>
    <submittedName>
        <fullName evidence="2">Protein N-acetyltransferase, RimJ/RimL family</fullName>
    </submittedName>
</protein>
<dbReference type="PANTHER" id="PTHR43792">
    <property type="entry name" value="GNAT FAMILY, PUTATIVE (AFU_ORTHOLOGUE AFUA_3G00765)-RELATED-RELATED"/>
    <property type="match status" value="1"/>
</dbReference>
<evidence type="ECO:0000313" key="3">
    <source>
        <dbReference type="Proteomes" id="UP000199180"/>
    </source>
</evidence>
<proteinExistence type="predicted"/>
<name>A0A1I0J4B5_9RHOB</name>
<dbReference type="Proteomes" id="UP000199180">
    <property type="component" value="Unassembled WGS sequence"/>
</dbReference>
<gene>
    <name evidence="2" type="ORF">SAMN04489858_12127</name>
</gene>
<dbReference type="CDD" id="cd04301">
    <property type="entry name" value="NAT_SF"/>
    <property type="match status" value="1"/>
</dbReference>
<dbReference type="GO" id="GO:0016747">
    <property type="term" value="F:acyltransferase activity, transferring groups other than amino-acyl groups"/>
    <property type="evidence" value="ECO:0007669"/>
    <property type="project" value="InterPro"/>
</dbReference>
<dbReference type="PROSITE" id="PS51186">
    <property type="entry name" value="GNAT"/>
    <property type="match status" value="1"/>
</dbReference>
<dbReference type="PANTHER" id="PTHR43792:SF1">
    <property type="entry name" value="N-ACETYLTRANSFERASE DOMAIN-CONTAINING PROTEIN"/>
    <property type="match status" value="1"/>
</dbReference>
<accession>A0A1I0J4B5</accession>
<dbReference type="OrthoDB" id="6293260at2"/>
<dbReference type="InterPro" id="IPR016181">
    <property type="entry name" value="Acyl_CoA_acyltransferase"/>
</dbReference>
<evidence type="ECO:0000313" key="2">
    <source>
        <dbReference type="EMBL" id="SEU04565.1"/>
    </source>
</evidence>
<feature type="domain" description="N-acetyltransferase" evidence="1">
    <location>
        <begin position="16"/>
        <end position="172"/>
    </location>
</feature>
<keyword evidence="3" id="KW-1185">Reference proteome</keyword>
<dbReference type="InterPro" id="IPR000182">
    <property type="entry name" value="GNAT_dom"/>
</dbReference>
<keyword evidence="2" id="KW-0808">Transferase</keyword>
<dbReference type="InterPro" id="IPR051531">
    <property type="entry name" value="N-acetyltransferase"/>
</dbReference>
<dbReference type="EMBL" id="FOHO01000021">
    <property type="protein sequence ID" value="SEU04565.1"/>
    <property type="molecule type" value="Genomic_DNA"/>
</dbReference>
<reference evidence="2 3" key="1">
    <citation type="submission" date="2016-10" db="EMBL/GenBank/DDBJ databases">
        <authorList>
            <person name="de Groot N.N."/>
        </authorList>
    </citation>
    <scope>NUCLEOTIDE SEQUENCE [LARGE SCALE GENOMIC DNA]</scope>
    <source>
        <strain evidence="2 3">DSM 17862</strain>
    </source>
</reference>
<dbReference type="AlphaFoldDB" id="A0A1I0J4B5"/>
<dbReference type="STRING" id="364199.SAMN04489858_12127"/>
<dbReference type="SUPFAM" id="SSF55729">
    <property type="entry name" value="Acyl-CoA N-acyltransferases (Nat)"/>
    <property type="match status" value="1"/>
</dbReference>
<dbReference type="RefSeq" id="WP_090737815.1">
    <property type="nucleotide sequence ID" value="NZ_FOHO01000021.1"/>
</dbReference>
<dbReference type="Pfam" id="PF13302">
    <property type="entry name" value="Acetyltransf_3"/>
    <property type="match status" value="1"/>
</dbReference>
<sequence>MSAFLSDIPVLTTRRLVLRMPESRDHAAYARFFADAEASHFYGGPLAPHQAWDRLAADIGHFALRGFGRFVVTLDDQTIGGCGILDVDGWPGHELTWWLLPEARGRGIAQEASRAVLDWAGRSLGCPTVETHFRDENLAARRLTEGLGGVLLRRDQFPDGFDRDVYGIPTAQVAA</sequence>
<organism evidence="2 3">
    <name type="scientific">Paracoccus homiensis</name>
    <dbReference type="NCBI Taxonomy" id="364199"/>
    <lineage>
        <taxon>Bacteria</taxon>
        <taxon>Pseudomonadati</taxon>
        <taxon>Pseudomonadota</taxon>
        <taxon>Alphaproteobacteria</taxon>
        <taxon>Rhodobacterales</taxon>
        <taxon>Paracoccaceae</taxon>
        <taxon>Paracoccus</taxon>
    </lineage>
</organism>
<evidence type="ECO:0000259" key="1">
    <source>
        <dbReference type="PROSITE" id="PS51186"/>
    </source>
</evidence>